<dbReference type="PROSITE" id="PS51819">
    <property type="entry name" value="VOC"/>
    <property type="match status" value="1"/>
</dbReference>
<dbReference type="PANTHER" id="PTHR36503">
    <property type="entry name" value="BLR2520 PROTEIN"/>
    <property type="match status" value="1"/>
</dbReference>
<dbReference type="EMBL" id="JAGGJU010000001">
    <property type="protein sequence ID" value="MBP1848997.1"/>
    <property type="molecule type" value="Genomic_DNA"/>
</dbReference>
<dbReference type="RefSeq" id="WP_209941769.1">
    <property type="nucleotide sequence ID" value="NZ_JAGGJU010000001.1"/>
</dbReference>
<accession>A0ABS4DTH2</accession>
<dbReference type="SUPFAM" id="SSF54593">
    <property type="entry name" value="Glyoxalase/Bleomycin resistance protein/Dihydroxybiphenyl dioxygenase"/>
    <property type="match status" value="1"/>
</dbReference>
<gene>
    <name evidence="2" type="ORF">J2Z17_000414</name>
</gene>
<dbReference type="Gene3D" id="3.30.720.120">
    <property type="match status" value="1"/>
</dbReference>
<protein>
    <submittedName>
        <fullName evidence="2">Enzyme related to lactoylglutathione lyase</fullName>
    </submittedName>
</protein>
<dbReference type="PIRSF" id="PIRSF039020">
    <property type="entry name" value="EhpR"/>
    <property type="match status" value="1"/>
</dbReference>
<dbReference type="InterPro" id="IPR026275">
    <property type="entry name" value="Glyoxalase/dOase/EhpR"/>
</dbReference>
<evidence type="ECO:0000313" key="2">
    <source>
        <dbReference type="EMBL" id="MBP1848997.1"/>
    </source>
</evidence>
<dbReference type="InterPro" id="IPR037523">
    <property type="entry name" value="VOC_core"/>
</dbReference>
<keyword evidence="2" id="KW-0456">Lyase</keyword>
<evidence type="ECO:0000313" key="3">
    <source>
        <dbReference type="Proteomes" id="UP000759443"/>
    </source>
</evidence>
<keyword evidence="3" id="KW-1185">Reference proteome</keyword>
<proteinExistence type="predicted"/>
<feature type="domain" description="VOC" evidence="1">
    <location>
        <begin position="3"/>
        <end position="119"/>
    </location>
</feature>
<comment type="caution">
    <text evidence="2">The sequence shown here is derived from an EMBL/GenBank/DDBJ whole genome shotgun (WGS) entry which is preliminary data.</text>
</comment>
<name>A0ABS4DTH2_9HYPH</name>
<dbReference type="InterPro" id="IPR029068">
    <property type="entry name" value="Glyas_Bleomycin-R_OHBP_Dase"/>
</dbReference>
<dbReference type="Gene3D" id="3.30.720.110">
    <property type="match status" value="1"/>
</dbReference>
<organism evidence="2 3">
    <name type="scientific">Rhizobium halophytocola</name>
    <dbReference type="NCBI Taxonomy" id="735519"/>
    <lineage>
        <taxon>Bacteria</taxon>
        <taxon>Pseudomonadati</taxon>
        <taxon>Pseudomonadota</taxon>
        <taxon>Alphaproteobacteria</taxon>
        <taxon>Hyphomicrobiales</taxon>
        <taxon>Rhizobiaceae</taxon>
        <taxon>Rhizobium/Agrobacterium group</taxon>
        <taxon>Rhizobium</taxon>
    </lineage>
</organism>
<dbReference type="Proteomes" id="UP000759443">
    <property type="component" value="Unassembled WGS sequence"/>
</dbReference>
<sequence length="123" mass="13136">MRPTAYILLYVADTLASLAFYEKRLGRKAFESFPTFASIGLGDGLTLGLWSVSSVAPDVTPPGGSEIGIVLDAPDAVDRTFADWQADGVTILQQPTDMVFGRTFLAADPDGHRIRVFAETAAA</sequence>
<dbReference type="InterPro" id="IPR004360">
    <property type="entry name" value="Glyas_Fos-R_dOase_dom"/>
</dbReference>
<reference evidence="2 3" key="1">
    <citation type="submission" date="2021-03" db="EMBL/GenBank/DDBJ databases">
        <title>Genomic Encyclopedia of Type Strains, Phase IV (KMG-IV): sequencing the most valuable type-strain genomes for metagenomic binning, comparative biology and taxonomic classification.</title>
        <authorList>
            <person name="Goeker M."/>
        </authorList>
    </citation>
    <scope>NUCLEOTIDE SEQUENCE [LARGE SCALE GENOMIC DNA]</scope>
    <source>
        <strain evidence="2 3">DSM 21600</strain>
    </source>
</reference>
<evidence type="ECO:0000259" key="1">
    <source>
        <dbReference type="PROSITE" id="PS51819"/>
    </source>
</evidence>
<dbReference type="PANTHER" id="PTHR36503:SF1">
    <property type="entry name" value="BLR2520 PROTEIN"/>
    <property type="match status" value="1"/>
</dbReference>
<dbReference type="GO" id="GO:0016829">
    <property type="term" value="F:lyase activity"/>
    <property type="evidence" value="ECO:0007669"/>
    <property type="project" value="UniProtKB-KW"/>
</dbReference>
<dbReference type="Pfam" id="PF00903">
    <property type="entry name" value="Glyoxalase"/>
    <property type="match status" value="1"/>
</dbReference>